<name>A0A3P7N100_DIBLA</name>
<dbReference type="EMBL" id="UYRU01074367">
    <property type="protein sequence ID" value="VDN24541.1"/>
    <property type="molecule type" value="Genomic_DNA"/>
</dbReference>
<sequence>MPPLSLAAIILACCSPNHKSPALLSSIQHVLCFRYNHSSEDAEIYREFLDVATRIMPDIFKSVAMENRSCCEGPIVNDPVDGAYQPDNLLGTRLPLPASTFMSILIQDYSPKACSR</sequence>
<gene>
    <name evidence="1" type="ORF">DILT_LOCUS14456</name>
</gene>
<reference evidence="1 2" key="1">
    <citation type="submission" date="2018-11" db="EMBL/GenBank/DDBJ databases">
        <authorList>
            <consortium name="Pathogen Informatics"/>
        </authorList>
    </citation>
    <scope>NUCLEOTIDE SEQUENCE [LARGE SCALE GENOMIC DNA]</scope>
</reference>
<protein>
    <submittedName>
        <fullName evidence="1">Uncharacterized protein</fullName>
    </submittedName>
</protein>
<evidence type="ECO:0000313" key="1">
    <source>
        <dbReference type="EMBL" id="VDN24541.1"/>
    </source>
</evidence>
<keyword evidence="2" id="KW-1185">Reference proteome</keyword>
<organism evidence="1 2">
    <name type="scientific">Dibothriocephalus latus</name>
    <name type="common">Fish tapeworm</name>
    <name type="synonym">Diphyllobothrium latum</name>
    <dbReference type="NCBI Taxonomy" id="60516"/>
    <lineage>
        <taxon>Eukaryota</taxon>
        <taxon>Metazoa</taxon>
        <taxon>Spiralia</taxon>
        <taxon>Lophotrochozoa</taxon>
        <taxon>Platyhelminthes</taxon>
        <taxon>Cestoda</taxon>
        <taxon>Eucestoda</taxon>
        <taxon>Diphyllobothriidea</taxon>
        <taxon>Diphyllobothriidae</taxon>
        <taxon>Dibothriocephalus</taxon>
    </lineage>
</organism>
<dbReference type="Proteomes" id="UP000281553">
    <property type="component" value="Unassembled WGS sequence"/>
</dbReference>
<proteinExistence type="predicted"/>
<accession>A0A3P7N100</accession>
<dbReference type="AlphaFoldDB" id="A0A3P7N100"/>
<dbReference type="OrthoDB" id="5962932at2759"/>
<evidence type="ECO:0000313" key="2">
    <source>
        <dbReference type="Proteomes" id="UP000281553"/>
    </source>
</evidence>